<accession>A0A4P1RFY4</accession>
<dbReference type="EMBL" id="CM007366">
    <property type="protein sequence ID" value="OIW10025.1"/>
    <property type="molecule type" value="Genomic_DNA"/>
</dbReference>
<name>A0A4P1RFY4_LUPAN</name>
<dbReference type="Gramene" id="OIW10025">
    <property type="protein sequence ID" value="OIW10025"/>
    <property type="gene ID" value="TanjilG_32765"/>
</dbReference>
<evidence type="ECO:0000313" key="1">
    <source>
        <dbReference type="EMBL" id="OIW10025.1"/>
    </source>
</evidence>
<gene>
    <name evidence="1" type="ORF">TanjilG_32765</name>
</gene>
<evidence type="ECO:0000313" key="2">
    <source>
        <dbReference type="Proteomes" id="UP000188354"/>
    </source>
</evidence>
<evidence type="ECO:0008006" key="3">
    <source>
        <dbReference type="Google" id="ProtNLM"/>
    </source>
</evidence>
<dbReference type="Proteomes" id="UP000188354">
    <property type="component" value="Chromosome LG06"/>
</dbReference>
<organism evidence="1 2">
    <name type="scientific">Lupinus angustifolius</name>
    <name type="common">Narrow-leaved blue lupine</name>
    <dbReference type="NCBI Taxonomy" id="3871"/>
    <lineage>
        <taxon>Eukaryota</taxon>
        <taxon>Viridiplantae</taxon>
        <taxon>Streptophyta</taxon>
        <taxon>Embryophyta</taxon>
        <taxon>Tracheophyta</taxon>
        <taxon>Spermatophyta</taxon>
        <taxon>Magnoliopsida</taxon>
        <taxon>eudicotyledons</taxon>
        <taxon>Gunneridae</taxon>
        <taxon>Pentapetalae</taxon>
        <taxon>rosids</taxon>
        <taxon>fabids</taxon>
        <taxon>Fabales</taxon>
        <taxon>Fabaceae</taxon>
        <taxon>Papilionoideae</taxon>
        <taxon>50 kb inversion clade</taxon>
        <taxon>genistoids sensu lato</taxon>
        <taxon>core genistoids</taxon>
        <taxon>Genisteae</taxon>
        <taxon>Lupinus</taxon>
    </lineage>
</organism>
<keyword evidence="2" id="KW-1185">Reference proteome</keyword>
<dbReference type="AlphaFoldDB" id="A0A4P1RFY4"/>
<protein>
    <recommendedName>
        <fullName evidence="3">DUF4219 domain-containing protein</fullName>
    </recommendedName>
</protein>
<proteinExistence type="predicted"/>
<sequence>MTNSSGFTMTLPTLDGKNYERWKVKMRVMFGYQKVLEIVQNEYQSVGEDATEA</sequence>
<reference evidence="1 2" key="1">
    <citation type="journal article" date="2017" name="Plant Biotechnol. J.">
        <title>A comprehensive draft genome sequence for lupin (Lupinus angustifolius), an emerging health food: insights into plant-microbe interactions and legume evolution.</title>
        <authorList>
            <person name="Hane J.K."/>
            <person name="Ming Y."/>
            <person name="Kamphuis L.G."/>
            <person name="Nelson M.N."/>
            <person name="Garg G."/>
            <person name="Atkins C.A."/>
            <person name="Bayer P.E."/>
            <person name="Bravo A."/>
            <person name="Bringans S."/>
            <person name="Cannon S."/>
            <person name="Edwards D."/>
            <person name="Foley R."/>
            <person name="Gao L.L."/>
            <person name="Harrison M.J."/>
            <person name="Huang W."/>
            <person name="Hurgobin B."/>
            <person name="Li S."/>
            <person name="Liu C.W."/>
            <person name="McGrath A."/>
            <person name="Morahan G."/>
            <person name="Murray J."/>
            <person name="Weller J."/>
            <person name="Jian J."/>
            <person name="Singh K.B."/>
        </authorList>
    </citation>
    <scope>NUCLEOTIDE SEQUENCE [LARGE SCALE GENOMIC DNA]</scope>
    <source>
        <strain evidence="2">cv. Tanjil</strain>
        <tissue evidence="1">Whole plant</tissue>
    </source>
</reference>